<evidence type="ECO:0000313" key="2">
    <source>
        <dbReference type="Proteomes" id="UP001055811"/>
    </source>
</evidence>
<dbReference type="EMBL" id="CM042014">
    <property type="protein sequence ID" value="KAI3724290.1"/>
    <property type="molecule type" value="Genomic_DNA"/>
</dbReference>
<organism evidence="1 2">
    <name type="scientific">Cichorium intybus</name>
    <name type="common">Chicory</name>
    <dbReference type="NCBI Taxonomy" id="13427"/>
    <lineage>
        <taxon>Eukaryota</taxon>
        <taxon>Viridiplantae</taxon>
        <taxon>Streptophyta</taxon>
        <taxon>Embryophyta</taxon>
        <taxon>Tracheophyta</taxon>
        <taxon>Spermatophyta</taxon>
        <taxon>Magnoliopsida</taxon>
        <taxon>eudicotyledons</taxon>
        <taxon>Gunneridae</taxon>
        <taxon>Pentapetalae</taxon>
        <taxon>asterids</taxon>
        <taxon>campanulids</taxon>
        <taxon>Asterales</taxon>
        <taxon>Asteraceae</taxon>
        <taxon>Cichorioideae</taxon>
        <taxon>Cichorieae</taxon>
        <taxon>Cichoriinae</taxon>
        <taxon>Cichorium</taxon>
    </lineage>
</organism>
<evidence type="ECO:0000313" key="1">
    <source>
        <dbReference type="EMBL" id="KAI3724290.1"/>
    </source>
</evidence>
<protein>
    <submittedName>
        <fullName evidence="1">Uncharacterized protein</fullName>
    </submittedName>
</protein>
<dbReference type="Proteomes" id="UP001055811">
    <property type="component" value="Linkage Group LG06"/>
</dbReference>
<name>A0ACB9BQK7_CICIN</name>
<reference evidence="2" key="1">
    <citation type="journal article" date="2022" name="Mol. Ecol. Resour.">
        <title>The genomes of chicory, endive, great burdock and yacon provide insights into Asteraceae palaeo-polyploidization history and plant inulin production.</title>
        <authorList>
            <person name="Fan W."/>
            <person name="Wang S."/>
            <person name="Wang H."/>
            <person name="Wang A."/>
            <person name="Jiang F."/>
            <person name="Liu H."/>
            <person name="Zhao H."/>
            <person name="Xu D."/>
            <person name="Zhang Y."/>
        </authorList>
    </citation>
    <scope>NUCLEOTIDE SEQUENCE [LARGE SCALE GENOMIC DNA]</scope>
    <source>
        <strain evidence="2">cv. Punajuju</strain>
    </source>
</reference>
<comment type="caution">
    <text evidence="1">The sequence shown here is derived from an EMBL/GenBank/DDBJ whole genome shotgun (WGS) entry which is preliminary data.</text>
</comment>
<keyword evidence="2" id="KW-1185">Reference proteome</keyword>
<accession>A0ACB9BQK7</accession>
<gene>
    <name evidence="1" type="ORF">L2E82_36062</name>
</gene>
<proteinExistence type="predicted"/>
<reference evidence="1 2" key="2">
    <citation type="journal article" date="2022" name="Mol. Ecol. Resour.">
        <title>The genomes of chicory, endive, great burdock and yacon provide insights into Asteraceae paleo-polyploidization history and plant inulin production.</title>
        <authorList>
            <person name="Fan W."/>
            <person name="Wang S."/>
            <person name="Wang H."/>
            <person name="Wang A."/>
            <person name="Jiang F."/>
            <person name="Liu H."/>
            <person name="Zhao H."/>
            <person name="Xu D."/>
            <person name="Zhang Y."/>
        </authorList>
    </citation>
    <scope>NUCLEOTIDE SEQUENCE [LARGE SCALE GENOMIC DNA]</scope>
    <source>
        <strain evidence="2">cv. Punajuju</strain>
        <tissue evidence="1">Leaves</tissue>
    </source>
</reference>
<sequence length="129" mass="13897">MLDISKRGTNLQKGICGSNSAESVFASDCSDLVNFSMVMEIESVEKSNGMVLDANLNQNLEGNQKQIGLVRDYVIQEKVIGGSIEFSFFPSILKIGIASFAGKAPQRRPSRIISVGYPGCIKAKSGIHV</sequence>